<dbReference type="RefSeq" id="XP_001426573.1">
    <property type="nucleotide sequence ID" value="XM_001426536.1"/>
</dbReference>
<keyword evidence="1" id="KW-0732">Signal</keyword>
<dbReference type="HOGENOM" id="CLU_312966_0_0_1"/>
<dbReference type="EMBL" id="CT868001">
    <property type="protein sequence ID" value="CAK59175.1"/>
    <property type="molecule type" value="Genomic_DNA"/>
</dbReference>
<feature type="chain" id="PRO_5002622656" description="Transmembrane protein" evidence="1">
    <location>
        <begin position="18"/>
        <end position="937"/>
    </location>
</feature>
<evidence type="ECO:0000313" key="3">
    <source>
        <dbReference type="Proteomes" id="UP000000600"/>
    </source>
</evidence>
<evidence type="ECO:0000313" key="2">
    <source>
        <dbReference type="EMBL" id="CAK59175.1"/>
    </source>
</evidence>
<sequence>MRIKQIFLYFIAILVFGQEKEYCQMENTLLTIASGENYDLHLFDYIYADDLTYKMTTYSNQQSDIPFTHLIRKTRQGVVEDEVIEILENLIEQNEGPFYCFLKSTKDEQIVYSLVKCQFVSEKIIYTEVQFFIKREHCYQIISNKMQYFIMCKNDITNQLEIYMYLGDTKKIFNILISDVIIPQGSKVKAKKQELYDYLGVLIYKGRMENNKYISESSSLYIFKYIQPMQYYYLLKQYEAHSQSDDFITDFDLFKDLVFITRFKGGLTYRNLKIAWSEEINVTNAVAELFGIHTVKISTVHQIEQYQILLMFWGENFLIFANFRLNKLYNLELKANFQIFQEKRYNLKSEKVFNRNVVSTQNYLIFSNDKEFQAFYIKQEKDYGIVLVYQVHFQTLSYMRNLQLPKIELVNLTEIQNPQLIQISAQTSDHQFDKFKCQDIKIYYQVQLLESTKIWPKFYNEKEKNVFILKYNKNELKIQVDLSKVFSGSALSIEEINLINKEAKFIPSYQDMTFQFDLDILFFQTDIPEFAILCYFLFNPTQYYLIAKIKQYLFIKECEFQSIYKCRNIKILNFENDNLQDLSCQENELSGAFLYIEKMKHGFVGEQISLFYIHKVNGQIDVSLEDFYTYTKGSILSIVLMANLQAFTILRDNVYTLNTRTIGSSGDSKVTSIELHCQKLFELVTGIEIYENLLFVPSIKWKNFVYQIIIEIYNVKNIEGEMNFFGSLLVGVTKKPTKERLQVQLSNKGIFILSVCDISEDEQTKKLLFIEKTIFLKKFLYKNTDQLDIKNLRTKIYPTFQLKKIQKIKTTQNFLYVYGSEIDTPSCIYIYRIYANQMDILYHVIRQNMPSIQIYTAITIRAYDYLIISSNQLTFLLLHPIQTLQLTKSNLIKESNLNDDEVINIKMKTLIPKSNNKIHEFQIKLTCTDCKSVDNQI</sequence>
<name>A0BKV8_PARTE</name>
<keyword evidence="3" id="KW-1185">Reference proteome</keyword>
<proteinExistence type="predicted"/>
<gene>
    <name evidence="2" type="ORF">GSPATT00029806001</name>
</gene>
<evidence type="ECO:0008006" key="4">
    <source>
        <dbReference type="Google" id="ProtNLM"/>
    </source>
</evidence>
<organism evidence="2 3">
    <name type="scientific">Paramecium tetraurelia</name>
    <dbReference type="NCBI Taxonomy" id="5888"/>
    <lineage>
        <taxon>Eukaryota</taxon>
        <taxon>Sar</taxon>
        <taxon>Alveolata</taxon>
        <taxon>Ciliophora</taxon>
        <taxon>Intramacronucleata</taxon>
        <taxon>Oligohymenophorea</taxon>
        <taxon>Peniculida</taxon>
        <taxon>Parameciidae</taxon>
        <taxon>Paramecium</taxon>
    </lineage>
</organism>
<accession>A0BKV8</accession>
<reference evidence="2 3" key="1">
    <citation type="journal article" date="2006" name="Nature">
        <title>Global trends of whole-genome duplications revealed by the ciliate Paramecium tetraurelia.</title>
        <authorList>
            <consortium name="Genoscope"/>
            <person name="Aury J.-M."/>
            <person name="Jaillon O."/>
            <person name="Duret L."/>
            <person name="Noel B."/>
            <person name="Jubin C."/>
            <person name="Porcel B.M."/>
            <person name="Segurens B."/>
            <person name="Daubin V."/>
            <person name="Anthouard V."/>
            <person name="Aiach N."/>
            <person name="Arnaiz O."/>
            <person name="Billaut A."/>
            <person name="Beisson J."/>
            <person name="Blanc I."/>
            <person name="Bouhouche K."/>
            <person name="Camara F."/>
            <person name="Duharcourt S."/>
            <person name="Guigo R."/>
            <person name="Gogendeau D."/>
            <person name="Katinka M."/>
            <person name="Keller A.-M."/>
            <person name="Kissmehl R."/>
            <person name="Klotz C."/>
            <person name="Koll F."/>
            <person name="Le Moue A."/>
            <person name="Lepere C."/>
            <person name="Malinsky S."/>
            <person name="Nowacki M."/>
            <person name="Nowak J.K."/>
            <person name="Plattner H."/>
            <person name="Poulain J."/>
            <person name="Ruiz F."/>
            <person name="Serrano V."/>
            <person name="Zagulski M."/>
            <person name="Dessen P."/>
            <person name="Betermier M."/>
            <person name="Weissenbach J."/>
            <person name="Scarpelli C."/>
            <person name="Schachter V."/>
            <person name="Sperling L."/>
            <person name="Meyer E."/>
            <person name="Cohen J."/>
            <person name="Wincker P."/>
        </authorList>
    </citation>
    <scope>NUCLEOTIDE SEQUENCE [LARGE SCALE GENOMIC DNA]</scope>
    <source>
        <strain evidence="2 3">Stock d4-2</strain>
    </source>
</reference>
<dbReference type="InParanoid" id="A0BKV8"/>
<dbReference type="AlphaFoldDB" id="A0BKV8"/>
<dbReference type="OrthoDB" id="312157at2759"/>
<dbReference type="OMA" id="FILSVCD"/>
<dbReference type="KEGG" id="ptm:GSPATT00029806001"/>
<dbReference type="GeneID" id="5012353"/>
<protein>
    <recommendedName>
        <fullName evidence="4">Transmembrane protein</fullName>
    </recommendedName>
</protein>
<feature type="signal peptide" evidence="1">
    <location>
        <begin position="1"/>
        <end position="17"/>
    </location>
</feature>
<evidence type="ECO:0000256" key="1">
    <source>
        <dbReference type="SAM" id="SignalP"/>
    </source>
</evidence>
<dbReference type="Proteomes" id="UP000000600">
    <property type="component" value="Unassembled WGS sequence"/>
</dbReference>